<name>A0A7S3STU7_EMIHU</name>
<keyword evidence="1" id="KW-0175">Coiled coil</keyword>
<evidence type="ECO:0000256" key="2">
    <source>
        <dbReference type="SAM" id="MobiDB-lite"/>
    </source>
</evidence>
<feature type="region of interest" description="Disordered" evidence="2">
    <location>
        <begin position="134"/>
        <end position="167"/>
    </location>
</feature>
<feature type="compositionally biased region" description="Low complexity" evidence="2">
    <location>
        <begin position="153"/>
        <end position="167"/>
    </location>
</feature>
<protein>
    <submittedName>
        <fullName evidence="3">Uncharacterized protein</fullName>
    </submittedName>
</protein>
<sequence>MENQRLAAELEQRQQQQQELQRAVAAEEEMRLGLEEQYASLEAEVEGKTRKLKRLWTKYQAAQADILDVQKEFQREKEDLLDTIRELSRQLKLRQLLMSASIPIEQLSKIERCSEWDDANEQWRISRLHFAGNPCAQRGDRRPPPAGYGGGPLRARAAAAGGKPTRPYSAVKAMSSVYFSYSNPAPSPEYDGEVS</sequence>
<organism evidence="3">
    <name type="scientific">Emiliania huxleyi</name>
    <name type="common">Coccolithophore</name>
    <name type="synonym">Pontosphaera huxleyi</name>
    <dbReference type="NCBI Taxonomy" id="2903"/>
    <lineage>
        <taxon>Eukaryota</taxon>
        <taxon>Haptista</taxon>
        <taxon>Haptophyta</taxon>
        <taxon>Prymnesiophyceae</taxon>
        <taxon>Isochrysidales</taxon>
        <taxon>Noelaerhabdaceae</taxon>
        <taxon>Emiliania</taxon>
    </lineage>
</organism>
<feature type="coiled-coil region" evidence="1">
    <location>
        <begin position="3"/>
        <end position="90"/>
    </location>
</feature>
<dbReference type="AlphaFoldDB" id="A0A7S3STU7"/>
<gene>
    <name evidence="3" type="ORF">EHUX00137_LOCUS26825</name>
</gene>
<evidence type="ECO:0000256" key="1">
    <source>
        <dbReference type="SAM" id="Coils"/>
    </source>
</evidence>
<reference evidence="3" key="1">
    <citation type="submission" date="2021-01" db="EMBL/GenBank/DDBJ databases">
        <authorList>
            <person name="Corre E."/>
            <person name="Pelletier E."/>
            <person name="Niang G."/>
            <person name="Scheremetjew M."/>
            <person name="Finn R."/>
            <person name="Kale V."/>
            <person name="Holt S."/>
            <person name="Cochrane G."/>
            <person name="Meng A."/>
            <person name="Brown T."/>
            <person name="Cohen L."/>
        </authorList>
    </citation>
    <scope>NUCLEOTIDE SEQUENCE</scope>
    <source>
        <strain evidence="3">379</strain>
    </source>
</reference>
<proteinExistence type="predicted"/>
<accession>A0A7S3STU7</accession>
<evidence type="ECO:0000313" key="3">
    <source>
        <dbReference type="EMBL" id="CAE0564827.1"/>
    </source>
</evidence>
<dbReference type="EMBL" id="HBIR01034444">
    <property type="protein sequence ID" value="CAE0564827.1"/>
    <property type="molecule type" value="Transcribed_RNA"/>
</dbReference>